<proteinExistence type="predicted"/>
<dbReference type="Pfam" id="PF14901">
    <property type="entry name" value="Jiv90"/>
    <property type="match status" value="1"/>
</dbReference>
<evidence type="ECO:0000256" key="1">
    <source>
        <dbReference type="SAM" id="MobiDB-lite"/>
    </source>
</evidence>
<gene>
    <name evidence="4" type="ORF">C2S53_008315</name>
</gene>
<feature type="transmembrane region" description="Helical" evidence="2">
    <location>
        <begin position="250"/>
        <end position="270"/>
    </location>
</feature>
<sequence length="740" mass="82050">MARKEKQQKNGMDQRPPNRKIEVSDPATAPLATKDGGDMNNEETGLGKELPNVTPSRQFTKSINGINHAQDGKSTKKKSRKSQRKDRKGVDETVTGHAVPSNDNIEVDKSGTSTAEASIVGDGSDSPPNDFENINGFDHSYDSLHTEEGLGNVEYPETAVFKFIRTAALSVARSSADWVERHKPTFLALKSDILKARDHVRMKVQLAQPIVFRWITHIGNIMLLLFMVWLDCTVRGIDSFLRMGTTSFFLIVWCSVLSVIAMVGIGKVLFTLAIVAAVGLFLGFTLAIVLTGIIGIIFLWFYGSFWTTGFIIFLGGLAFITSHDRLALFITSVYSIYCAWNYVGWLGLILGLNLSFMSSDALLFFLRNIINEQGIPHSTPEQTTGFQGQPSFSPNESVNAPPTDNGSGGHRADRSPGMPSTSGSDSEMTSEDEVVRLLNCADHYAALGLSRFENIDLAIIKREYRKKAMLVHPDKNMGDEKAAEAFKKLQNAYEVLLDSFKRKEYDDELRREELLNYFRKFQNTSPQNKGHGLFKSRSARPEANGEDPLGESRHIACRKCGLFHLWVYTKKLKSKARWCQECKDFHQAKDGDGWVEQYSQPFFFGMLQQVEPPSAYVCAGGKIYDATEWYICQGMRCPVNTHKPSFHVNTSVVSKNAHAKGTGSGQRGGMPAPNLEETMTEEEFFEWLQNAMQSGMFEDLGGSTSESPSGANAKSGGSNNSSSSSSNASSKRKKKGKKPW</sequence>
<keyword evidence="2" id="KW-0812">Transmembrane</keyword>
<dbReference type="PROSITE" id="PS50076">
    <property type="entry name" value="DNAJ_2"/>
    <property type="match status" value="1"/>
</dbReference>
<dbReference type="AlphaFoldDB" id="A0AAD4PAK9"/>
<dbReference type="PRINTS" id="PR00625">
    <property type="entry name" value="JDOMAIN"/>
</dbReference>
<feature type="compositionally biased region" description="Polar residues" evidence="1">
    <location>
        <begin position="379"/>
        <end position="405"/>
    </location>
</feature>
<dbReference type="CDD" id="cd06257">
    <property type="entry name" value="DnaJ"/>
    <property type="match status" value="1"/>
</dbReference>
<accession>A0AAD4PAK9</accession>
<dbReference type="InterPro" id="IPR001623">
    <property type="entry name" value="DnaJ_domain"/>
</dbReference>
<comment type="caution">
    <text evidence="4">The sequence shown here is derived from an EMBL/GenBank/DDBJ whole genome shotgun (WGS) entry which is preliminary data.</text>
</comment>
<keyword evidence="2" id="KW-0472">Membrane</keyword>
<feature type="region of interest" description="Disordered" evidence="1">
    <location>
        <begin position="377"/>
        <end position="429"/>
    </location>
</feature>
<dbReference type="Proteomes" id="UP001190926">
    <property type="component" value="Unassembled WGS sequence"/>
</dbReference>
<feature type="region of interest" description="Disordered" evidence="1">
    <location>
        <begin position="1"/>
        <end position="138"/>
    </location>
</feature>
<feature type="transmembrane region" description="Helical" evidence="2">
    <location>
        <begin position="277"/>
        <end position="302"/>
    </location>
</feature>
<evidence type="ECO:0000313" key="5">
    <source>
        <dbReference type="Proteomes" id="UP001190926"/>
    </source>
</evidence>
<feature type="compositionally biased region" description="Low complexity" evidence="1">
    <location>
        <begin position="709"/>
        <end position="729"/>
    </location>
</feature>
<keyword evidence="5" id="KW-1185">Reference proteome</keyword>
<feature type="compositionally biased region" description="Basic residues" evidence="1">
    <location>
        <begin position="75"/>
        <end position="87"/>
    </location>
</feature>
<organism evidence="4 5">
    <name type="scientific">Perilla frutescens var. hirtella</name>
    <name type="common">Perilla citriodora</name>
    <name type="synonym">Perilla setoyensis</name>
    <dbReference type="NCBI Taxonomy" id="608512"/>
    <lineage>
        <taxon>Eukaryota</taxon>
        <taxon>Viridiplantae</taxon>
        <taxon>Streptophyta</taxon>
        <taxon>Embryophyta</taxon>
        <taxon>Tracheophyta</taxon>
        <taxon>Spermatophyta</taxon>
        <taxon>Magnoliopsida</taxon>
        <taxon>eudicotyledons</taxon>
        <taxon>Gunneridae</taxon>
        <taxon>Pentapetalae</taxon>
        <taxon>asterids</taxon>
        <taxon>lamiids</taxon>
        <taxon>Lamiales</taxon>
        <taxon>Lamiaceae</taxon>
        <taxon>Nepetoideae</taxon>
        <taxon>Elsholtzieae</taxon>
        <taxon>Perilla</taxon>
    </lineage>
</organism>
<dbReference type="InterPro" id="IPR032843">
    <property type="entry name" value="Jiv"/>
</dbReference>
<feature type="transmembrane region" description="Helical" evidence="2">
    <location>
        <begin position="308"/>
        <end position="330"/>
    </location>
</feature>
<evidence type="ECO:0000259" key="3">
    <source>
        <dbReference type="PROSITE" id="PS50076"/>
    </source>
</evidence>
<feature type="region of interest" description="Disordered" evidence="1">
    <location>
        <begin position="697"/>
        <end position="740"/>
    </location>
</feature>
<dbReference type="SMART" id="SM00271">
    <property type="entry name" value="DnaJ"/>
    <property type="match status" value="1"/>
</dbReference>
<dbReference type="PANTHER" id="PTHR45270:SF4">
    <property type="entry name" value="CHAPERONE DNAJ-DOMAIN SUPERFAMILY PROTEIN"/>
    <property type="match status" value="1"/>
</dbReference>
<keyword evidence="2" id="KW-1133">Transmembrane helix</keyword>
<feature type="compositionally biased region" description="Basic residues" evidence="1">
    <location>
        <begin position="730"/>
        <end position="740"/>
    </location>
</feature>
<feature type="domain" description="J" evidence="3">
    <location>
        <begin position="442"/>
        <end position="509"/>
    </location>
</feature>
<dbReference type="SUPFAM" id="SSF46565">
    <property type="entry name" value="Chaperone J-domain"/>
    <property type="match status" value="1"/>
</dbReference>
<feature type="transmembrane region" description="Helical" evidence="2">
    <location>
        <begin position="211"/>
        <end position="230"/>
    </location>
</feature>
<feature type="region of interest" description="Disordered" evidence="1">
    <location>
        <begin position="526"/>
        <end position="549"/>
    </location>
</feature>
<dbReference type="PANTHER" id="PTHR45270">
    <property type="entry name" value="OS03G0832900 PROTEIN"/>
    <property type="match status" value="1"/>
</dbReference>
<reference evidence="4 5" key="1">
    <citation type="journal article" date="2021" name="Nat. Commun.">
        <title>Incipient diploidization of the medicinal plant Perilla within 10,000 years.</title>
        <authorList>
            <person name="Zhang Y."/>
            <person name="Shen Q."/>
            <person name="Leng L."/>
            <person name="Zhang D."/>
            <person name="Chen S."/>
            <person name="Shi Y."/>
            <person name="Ning Z."/>
            <person name="Chen S."/>
        </authorList>
    </citation>
    <scope>NUCLEOTIDE SEQUENCE [LARGE SCALE GENOMIC DNA]</scope>
    <source>
        <strain evidence="5">cv. PC099</strain>
    </source>
</reference>
<dbReference type="InterPro" id="IPR036869">
    <property type="entry name" value="J_dom_sf"/>
</dbReference>
<dbReference type="EMBL" id="SDAM02000081">
    <property type="protein sequence ID" value="KAH6831822.1"/>
    <property type="molecule type" value="Genomic_DNA"/>
</dbReference>
<dbReference type="InterPro" id="IPR018253">
    <property type="entry name" value="DnaJ_domain_CS"/>
</dbReference>
<dbReference type="PROSITE" id="PS00636">
    <property type="entry name" value="DNAJ_1"/>
    <property type="match status" value="1"/>
</dbReference>
<dbReference type="Gene3D" id="1.10.287.110">
    <property type="entry name" value="DnaJ domain"/>
    <property type="match status" value="1"/>
</dbReference>
<dbReference type="Pfam" id="PF00226">
    <property type="entry name" value="DnaJ"/>
    <property type="match status" value="1"/>
</dbReference>
<evidence type="ECO:0000256" key="2">
    <source>
        <dbReference type="SAM" id="Phobius"/>
    </source>
</evidence>
<feature type="compositionally biased region" description="Polar residues" evidence="1">
    <location>
        <begin position="53"/>
        <end position="67"/>
    </location>
</feature>
<evidence type="ECO:0000313" key="4">
    <source>
        <dbReference type="EMBL" id="KAH6831822.1"/>
    </source>
</evidence>
<name>A0AAD4PAK9_PERFH</name>
<feature type="compositionally biased region" description="Polar residues" evidence="1">
    <location>
        <begin position="418"/>
        <end position="427"/>
    </location>
</feature>
<protein>
    <recommendedName>
        <fullName evidence="3">J domain-containing protein</fullName>
    </recommendedName>
</protein>